<organism evidence="9 10">
    <name type="scientific">Candida albicans P78048</name>
    <dbReference type="NCBI Taxonomy" id="1094989"/>
    <lineage>
        <taxon>Eukaryota</taxon>
        <taxon>Fungi</taxon>
        <taxon>Dikarya</taxon>
        <taxon>Ascomycota</taxon>
        <taxon>Saccharomycotina</taxon>
        <taxon>Pichiomycetes</taxon>
        <taxon>Debaryomycetaceae</taxon>
        <taxon>Candida/Lodderomyces clade</taxon>
        <taxon>Candida</taxon>
    </lineage>
</organism>
<evidence type="ECO:0000313" key="10">
    <source>
        <dbReference type="Proteomes" id="UP000030161"/>
    </source>
</evidence>
<dbReference type="Pfam" id="PF04193">
    <property type="entry name" value="PQ-loop"/>
    <property type="match status" value="2"/>
</dbReference>
<dbReference type="FunFam" id="1.20.1280.290:FF:000009">
    <property type="entry name" value="PQ loop repeat family protein"/>
    <property type="match status" value="1"/>
</dbReference>
<evidence type="ECO:0000256" key="5">
    <source>
        <dbReference type="ARBA" id="ARBA00038039"/>
    </source>
</evidence>
<feature type="transmembrane region" description="Helical" evidence="8">
    <location>
        <begin position="242"/>
        <end position="259"/>
    </location>
</feature>
<feature type="transmembrane region" description="Helical" evidence="8">
    <location>
        <begin position="306"/>
        <end position="329"/>
    </location>
</feature>
<dbReference type="SMART" id="SM00679">
    <property type="entry name" value="CTNS"/>
    <property type="match status" value="2"/>
</dbReference>
<sequence length="345" mass="39175">MSSIVYNMLTTAGSSITTIQPSTWRTQISGVMGSTSLACWIVLLMPQLIEQWRLKSAEGIAIGFITIWFMGDIFNLIGALWAKLLPEVIFLAVWFCIADFLMIFSYVYYTKIYPKHHHQHHHHEHGQGDNEENHHHHHHHHHNKRKSRGNDNESSPLLNTTRSRSSSTGHGDSTHKRTRRRSSTLTDIALEPEYHSIFIKYILPILFVIGCGTLGFFISGTSGENNSPDDNTPPSPPPSDDIIAIGPQVMGYCSALLYLGARIPQIIQNHQRKSVHGLSLLFFLFSTLGNLTYAGQILFYRNDSQYILLNLSWLLGSLGTIFEDSLIFLQFYMYRDNNKDEATVE</sequence>
<proteinExistence type="inferred from homology"/>
<reference evidence="9 10" key="1">
    <citation type="submission" date="2013-12" db="EMBL/GenBank/DDBJ databases">
        <title>The Genome Sequence of Candida albicans P78048.</title>
        <authorList>
            <consortium name="The Broad Institute Genome Sequencing Platform"/>
            <consortium name="The Broad Institute Genome Sequencing Center for Infectious Disease"/>
            <person name="Cuomo C."/>
            <person name="Bennett R."/>
            <person name="Hirakawa M."/>
            <person name="Noverr M."/>
            <person name="Mitchell A."/>
            <person name="Young S.K."/>
            <person name="Zeng Q."/>
            <person name="Gargeya S."/>
            <person name="Fitzgerald M."/>
            <person name="Abouelleil A."/>
            <person name="Alvarado L."/>
            <person name="Berlin A.M."/>
            <person name="Chapman S.B."/>
            <person name="Dewar J."/>
            <person name="Goldberg J."/>
            <person name="Griggs A."/>
            <person name="Gujja S."/>
            <person name="Hansen M."/>
            <person name="Howarth C."/>
            <person name="Imamovic A."/>
            <person name="Larimer J."/>
            <person name="McCowan C."/>
            <person name="Murphy C."/>
            <person name="Pearson M."/>
            <person name="Priest M."/>
            <person name="Roberts A."/>
            <person name="Saif S."/>
            <person name="Shea T."/>
            <person name="Sykes S."/>
            <person name="Wortman J."/>
            <person name="Nusbaum C."/>
            <person name="Birren B."/>
        </authorList>
    </citation>
    <scope>NUCLEOTIDE SEQUENCE [LARGE SCALE GENOMIC DNA]</scope>
    <source>
        <strain evidence="9 10">P78048</strain>
    </source>
</reference>
<evidence type="ECO:0000256" key="7">
    <source>
        <dbReference type="SAM" id="MobiDB-lite"/>
    </source>
</evidence>
<evidence type="ECO:0000256" key="3">
    <source>
        <dbReference type="ARBA" id="ARBA00022989"/>
    </source>
</evidence>
<dbReference type="Proteomes" id="UP000030161">
    <property type="component" value="Unassembled WGS sequence"/>
</dbReference>
<keyword evidence="3 8" id="KW-1133">Transmembrane helix</keyword>
<comment type="similarity">
    <text evidence="5">Belongs to the laat-1 family.</text>
</comment>
<dbReference type="GO" id="GO:0034486">
    <property type="term" value="P:vacuolar transmembrane transport"/>
    <property type="evidence" value="ECO:0007669"/>
    <property type="project" value="UniProtKB-ARBA"/>
</dbReference>
<dbReference type="EMBL" id="AJIX01000013">
    <property type="protein sequence ID" value="KGR13957.1"/>
    <property type="molecule type" value="Genomic_DNA"/>
</dbReference>
<comment type="caution">
    <text evidence="9">The sequence shown here is derived from an EMBL/GenBank/DDBJ whole genome shotgun (WGS) entry which is preliminary data.</text>
</comment>
<comment type="catalytic activity">
    <reaction evidence="6">
        <text>L-histidine(out) + L-arginine(in) = L-histidine(in) + L-arginine(out)</text>
        <dbReference type="Rhea" id="RHEA:71063"/>
        <dbReference type="ChEBI" id="CHEBI:32682"/>
        <dbReference type="ChEBI" id="CHEBI:57595"/>
    </reaction>
</comment>
<accession>A0AB34PWS0</accession>
<gene>
    <name evidence="9" type="ORF">MG3_02391</name>
</gene>
<feature type="compositionally biased region" description="Low complexity" evidence="7">
    <location>
        <begin position="154"/>
        <end position="171"/>
    </location>
</feature>
<dbReference type="Gene3D" id="1.20.1280.290">
    <property type="match status" value="2"/>
</dbReference>
<evidence type="ECO:0000256" key="1">
    <source>
        <dbReference type="ARBA" id="ARBA00004141"/>
    </source>
</evidence>
<keyword evidence="4 8" id="KW-0472">Membrane</keyword>
<dbReference type="AlphaFoldDB" id="A0AB34PWS0"/>
<dbReference type="InterPro" id="IPR051415">
    <property type="entry name" value="LAAT-1"/>
</dbReference>
<dbReference type="FunFam" id="1.20.1280.290:FF:000012">
    <property type="entry name" value="Vacuolar membrane PQ loop repeat protein"/>
    <property type="match status" value="1"/>
</dbReference>
<dbReference type="GO" id="GO:0015174">
    <property type="term" value="F:basic amino acid transmembrane transporter activity"/>
    <property type="evidence" value="ECO:0007669"/>
    <property type="project" value="UniProtKB-ARBA"/>
</dbReference>
<comment type="subcellular location">
    <subcellularLocation>
        <location evidence="1">Membrane</location>
        <topology evidence="1">Multi-pass membrane protein</topology>
    </subcellularLocation>
</comment>
<dbReference type="PANTHER" id="PTHR16201">
    <property type="entry name" value="SEVEN TRANSMEMBRANE PROTEIN 1-RELATED"/>
    <property type="match status" value="1"/>
</dbReference>
<feature type="compositionally biased region" description="Basic residues" evidence="7">
    <location>
        <begin position="135"/>
        <end position="147"/>
    </location>
</feature>
<evidence type="ECO:0000256" key="8">
    <source>
        <dbReference type="SAM" id="Phobius"/>
    </source>
</evidence>
<feature type="transmembrane region" description="Helical" evidence="8">
    <location>
        <begin position="280"/>
        <end position="300"/>
    </location>
</feature>
<evidence type="ECO:0000256" key="6">
    <source>
        <dbReference type="ARBA" id="ARBA00050768"/>
    </source>
</evidence>
<feature type="transmembrane region" description="Helical" evidence="8">
    <location>
        <begin position="61"/>
        <end position="82"/>
    </location>
</feature>
<dbReference type="GO" id="GO:0098852">
    <property type="term" value="C:lytic vacuole membrane"/>
    <property type="evidence" value="ECO:0007669"/>
    <property type="project" value="UniProtKB-ARBA"/>
</dbReference>
<feature type="compositionally biased region" description="Basic and acidic residues" evidence="7">
    <location>
        <begin position="125"/>
        <end position="134"/>
    </location>
</feature>
<feature type="transmembrane region" description="Helical" evidence="8">
    <location>
        <begin position="88"/>
        <end position="109"/>
    </location>
</feature>
<evidence type="ECO:0000313" key="9">
    <source>
        <dbReference type="EMBL" id="KGR13957.1"/>
    </source>
</evidence>
<protein>
    <submittedName>
        <fullName evidence="9">Uncharacterized protein</fullName>
    </submittedName>
</protein>
<evidence type="ECO:0000256" key="2">
    <source>
        <dbReference type="ARBA" id="ARBA00022692"/>
    </source>
</evidence>
<keyword evidence="2 8" id="KW-0812">Transmembrane</keyword>
<feature type="transmembrane region" description="Helical" evidence="8">
    <location>
        <begin position="201"/>
        <end position="222"/>
    </location>
</feature>
<dbReference type="InterPro" id="IPR006603">
    <property type="entry name" value="PQ-loop_rpt"/>
</dbReference>
<dbReference type="PANTHER" id="PTHR16201:SF44">
    <property type="entry name" value="SEVEN TRANSMEMBRANE PROTEIN 1"/>
    <property type="match status" value="1"/>
</dbReference>
<feature type="region of interest" description="Disordered" evidence="7">
    <location>
        <begin position="119"/>
        <end position="181"/>
    </location>
</feature>
<evidence type="ECO:0000256" key="4">
    <source>
        <dbReference type="ARBA" id="ARBA00023136"/>
    </source>
</evidence>
<name>A0AB34PWS0_CANAX</name>